<dbReference type="OrthoDB" id="9816434at2"/>
<feature type="transmembrane region" description="Helical" evidence="1">
    <location>
        <begin position="173"/>
        <end position="191"/>
    </location>
</feature>
<dbReference type="PROSITE" id="PS50006">
    <property type="entry name" value="FHA_DOMAIN"/>
    <property type="match status" value="1"/>
</dbReference>
<dbReference type="Proteomes" id="UP000053372">
    <property type="component" value="Unassembled WGS sequence"/>
</dbReference>
<feature type="transmembrane region" description="Helical" evidence="1">
    <location>
        <begin position="197"/>
        <end position="217"/>
    </location>
</feature>
<protein>
    <recommendedName>
        <fullName evidence="2">FHA domain-containing protein</fullName>
    </recommendedName>
</protein>
<proteinExistence type="predicted"/>
<dbReference type="Gene3D" id="2.60.200.20">
    <property type="match status" value="1"/>
</dbReference>
<dbReference type="SUPFAM" id="SSF49879">
    <property type="entry name" value="SMAD/FHA domain"/>
    <property type="match status" value="1"/>
</dbReference>
<dbReference type="GO" id="GO:0008233">
    <property type="term" value="F:peptidase activity"/>
    <property type="evidence" value="ECO:0007669"/>
    <property type="project" value="InterPro"/>
</dbReference>
<gene>
    <name evidence="3" type="ORF">BC008_44130</name>
</gene>
<dbReference type="Pfam" id="PF13367">
    <property type="entry name" value="PrsW-protease"/>
    <property type="match status" value="1"/>
</dbReference>
<reference evidence="3 4" key="1">
    <citation type="journal article" date="2015" name="Genome Announc.">
        <title>Draft Genome of the Euendolithic (true boring) Cyanobacterium Mastigocoleus testarum strain BC008.</title>
        <authorList>
            <person name="Guida B.S."/>
            <person name="Garcia-Pichel F."/>
        </authorList>
    </citation>
    <scope>NUCLEOTIDE SEQUENCE [LARGE SCALE GENOMIC DNA]</scope>
    <source>
        <strain evidence="3 4">BC008</strain>
    </source>
</reference>
<comment type="caution">
    <text evidence="3">The sequence shown here is derived from an EMBL/GenBank/DDBJ whole genome shotgun (WGS) entry which is preliminary data.</text>
</comment>
<keyword evidence="1" id="KW-1133">Transmembrane helix</keyword>
<feature type="transmembrane region" description="Helical" evidence="1">
    <location>
        <begin position="224"/>
        <end position="252"/>
    </location>
</feature>
<name>A0A0V7ZSW6_9CYAN</name>
<evidence type="ECO:0000256" key="1">
    <source>
        <dbReference type="SAM" id="Phobius"/>
    </source>
</evidence>
<sequence length="456" mass="50223">MSNGLLRLISGESDTLKQTCSYLLSDNSETLVGREPTCQIVFKSEEYAMVSRRHAAIAPSFSPEGKICFTICDLNSSNGTYLNGRRLSGCQELQVGDHIIFGNNGPEFVFEYEHDLPNTEASAYPKSVINFAKPGSFVYFEKNSDHIEKEVDAASLSQLIPILSTGKDLRHKAYLIPGIITVIVVVLMFAAQGSTSFFVILATYLAGAGFYFIYRLCGKKKPWWVLLASTLCCIVILVTPLSIPFFYIFRAILPGDISFLRTGESNIGFLEFFIRMFFGAGLLEEFLKSIPIFAFYFLGKILTSPQNKRVGVWEPLDGILIGSASAVGFTLFETLLDYVPRTLASRGALAGLQLLIPRILGEVAGHMAYSGYFGYFIGLSVLKPGNAKRTLAIGYFTASTIHALWNSMTYFGSLGILLLVLIGITSYAFLAAAILKARALSPSRRDNFATRLKLEE</sequence>
<keyword evidence="1" id="KW-0472">Membrane</keyword>
<keyword evidence="1" id="KW-0812">Transmembrane</keyword>
<feature type="transmembrane region" description="Helical" evidence="1">
    <location>
        <begin position="319"/>
        <end position="339"/>
    </location>
</feature>
<accession>A0A0V7ZSW6</accession>
<evidence type="ECO:0000313" key="4">
    <source>
        <dbReference type="Proteomes" id="UP000053372"/>
    </source>
</evidence>
<feature type="transmembrane region" description="Helical" evidence="1">
    <location>
        <begin position="390"/>
        <end position="408"/>
    </location>
</feature>
<dbReference type="InterPro" id="IPR026898">
    <property type="entry name" value="PrsW"/>
</dbReference>
<keyword evidence="4" id="KW-1185">Reference proteome</keyword>
<dbReference type="PANTHER" id="PTHR36844">
    <property type="entry name" value="PROTEASE PRSW"/>
    <property type="match status" value="1"/>
</dbReference>
<feature type="domain" description="FHA" evidence="2">
    <location>
        <begin position="30"/>
        <end position="87"/>
    </location>
</feature>
<dbReference type="PANTHER" id="PTHR36844:SF1">
    <property type="entry name" value="PROTEASE PRSW"/>
    <property type="match status" value="1"/>
</dbReference>
<organism evidence="3 4">
    <name type="scientific">Mastigocoleus testarum BC008</name>
    <dbReference type="NCBI Taxonomy" id="371196"/>
    <lineage>
        <taxon>Bacteria</taxon>
        <taxon>Bacillati</taxon>
        <taxon>Cyanobacteriota</taxon>
        <taxon>Cyanophyceae</taxon>
        <taxon>Nostocales</taxon>
        <taxon>Hapalosiphonaceae</taxon>
        <taxon>Mastigocoleus</taxon>
    </lineage>
</organism>
<evidence type="ECO:0000313" key="3">
    <source>
        <dbReference type="EMBL" id="KST67741.1"/>
    </source>
</evidence>
<dbReference type="InterPro" id="IPR008984">
    <property type="entry name" value="SMAD_FHA_dom_sf"/>
</dbReference>
<feature type="transmembrane region" description="Helical" evidence="1">
    <location>
        <begin position="272"/>
        <end position="298"/>
    </location>
</feature>
<dbReference type="EMBL" id="LMTZ01000085">
    <property type="protein sequence ID" value="KST67741.1"/>
    <property type="molecule type" value="Genomic_DNA"/>
</dbReference>
<dbReference type="RefSeq" id="WP_027841818.1">
    <property type="nucleotide sequence ID" value="NZ_LMTZ01000085.1"/>
</dbReference>
<evidence type="ECO:0000259" key="2">
    <source>
        <dbReference type="PROSITE" id="PS50006"/>
    </source>
</evidence>
<dbReference type="SMART" id="SM00240">
    <property type="entry name" value="FHA"/>
    <property type="match status" value="1"/>
</dbReference>
<dbReference type="InterPro" id="IPR000253">
    <property type="entry name" value="FHA_dom"/>
</dbReference>
<dbReference type="Pfam" id="PF00498">
    <property type="entry name" value="FHA"/>
    <property type="match status" value="1"/>
</dbReference>
<dbReference type="CDD" id="cd00060">
    <property type="entry name" value="FHA"/>
    <property type="match status" value="1"/>
</dbReference>
<dbReference type="AlphaFoldDB" id="A0A0V7ZSW6"/>
<feature type="transmembrane region" description="Helical" evidence="1">
    <location>
        <begin position="359"/>
        <end position="378"/>
    </location>
</feature>
<feature type="transmembrane region" description="Helical" evidence="1">
    <location>
        <begin position="414"/>
        <end position="435"/>
    </location>
</feature>